<evidence type="ECO:0000256" key="9">
    <source>
        <dbReference type="ARBA" id="ARBA00023136"/>
    </source>
</evidence>
<comment type="cofactor">
    <cofactor evidence="11">
        <name>FMN</name>
        <dbReference type="ChEBI" id="CHEBI:58210"/>
    </cofactor>
    <text evidence="11">Binds 1 FMN per subunit.</text>
</comment>
<evidence type="ECO:0000256" key="12">
    <source>
        <dbReference type="SAM" id="MobiDB-lite"/>
    </source>
</evidence>
<keyword evidence="7 11" id="KW-0288">FMN</keyword>
<evidence type="ECO:0000256" key="11">
    <source>
        <dbReference type="RuleBase" id="RU361255"/>
    </source>
</evidence>
<evidence type="ECO:0000256" key="10">
    <source>
        <dbReference type="ARBA" id="ARBA00048639"/>
    </source>
</evidence>
<evidence type="ECO:0000256" key="2">
    <source>
        <dbReference type="ARBA" id="ARBA00005161"/>
    </source>
</evidence>
<dbReference type="SUPFAM" id="SSF51395">
    <property type="entry name" value="FMN-linked oxidoreductases"/>
    <property type="match status" value="1"/>
</dbReference>
<protein>
    <recommendedName>
        <fullName evidence="5 11">Dihydroorotate dehydrogenase (quinone), mitochondrial</fullName>
        <shortName evidence="11">DHOdehase</shortName>
        <ecNumber evidence="4 11">1.3.5.2</ecNumber>
    </recommendedName>
</protein>
<organism evidence="14 15">
    <name type="scientific">Cyclotella atomus</name>
    <dbReference type="NCBI Taxonomy" id="382360"/>
    <lineage>
        <taxon>Eukaryota</taxon>
        <taxon>Sar</taxon>
        <taxon>Stramenopiles</taxon>
        <taxon>Ochrophyta</taxon>
        <taxon>Bacillariophyta</taxon>
        <taxon>Coscinodiscophyceae</taxon>
        <taxon>Thalassiosirophycidae</taxon>
        <taxon>Stephanodiscales</taxon>
        <taxon>Stephanodiscaceae</taxon>
        <taxon>Cyclotella</taxon>
    </lineage>
</organism>
<dbReference type="InterPro" id="IPR001295">
    <property type="entry name" value="Dihydroorotate_DH_CS"/>
</dbReference>
<dbReference type="NCBIfam" id="TIGR01036">
    <property type="entry name" value="pyrD_sub2"/>
    <property type="match status" value="1"/>
</dbReference>
<keyword evidence="8 11" id="KW-0560">Oxidoreductase</keyword>
<name>A0ABD3NQE9_9STRA</name>
<keyword evidence="6 11" id="KW-0285">Flavoprotein</keyword>
<dbReference type="Proteomes" id="UP001530400">
    <property type="component" value="Unassembled WGS sequence"/>
</dbReference>
<feature type="domain" description="Dihydroorotate dehydrogenase catalytic" evidence="13">
    <location>
        <begin position="146"/>
        <end position="504"/>
    </location>
</feature>
<comment type="catalytic activity">
    <reaction evidence="10 11">
        <text>(S)-dihydroorotate + a quinone = orotate + a quinol</text>
        <dbReference type="Rhea" id="RHEA:30187"/>
        <dbReference type="ChEBI" id="CHEBI:24646"/>
        <dbReference type="ChEBI" id="CHEBI:30839"/>
        <dbReference type="ChEBI" id="CHEBI:30864"/>
        <dbReference type="ChEBI" id="CHEBI:132124"/>
        <dbReference type="EC" id="1.3.5.2"/>
    </reaction>
</comment>
<evidence type="ECO:0000256" key="7">
    <source>
        <dbReference type="ARBA" id="ARBA00022643"/>
    </source>
</evidence>
<gene>
    <name evidence="14" type="ORF">ACHAWO_012785</name>
</gene>
<comment type="pathway">
    <text evidence="2 11">Pyrimidine metabolism; UMP biosynthesis via de novo pathway; orotate from (S)-dihydroorotate (quinone route): step 1/1.</text>
</comment>
<dbReference type="CDD" id="cd04738">
    <property type="entry name" value="DHOD_2_like"/>
    <property type="match status" value="1"/>
</dbReference>
<dbReference type="InterPro" id="IPR050074">
    <property type="entry name" value="DHO_dehydrogenase"/>
</dbReference>
<evidence type="ECO:0000313" key="14">
    <source>
        <dbReference type="EMBL" id="KAL3777509.1"/>
    </source>
</evidence>
<comment type="caution">
    <text evidence="14">The sequence shown here is derived from an EMBL/GenBank/DDBJ whole genome shotgun (WGS) entry which is preliminary data.</text>
</comment>
<evidence type="ECO:0000259" key="13">
    <source>
        <dbReference type="Pfam" id="PF01180"/>
    </source>
</evidence>
<sequence>MLHSSSLKRQMNIIIGGLNRILPDLLILRIKRATPSLVLRRCPTTNNPTNMNQLRTSLIRTTTLTLGSIALLEVTTHLPSQGRSSQSYHSLFDQVVTPLGRRIFTPENAHHLALEVVRYGLAPRARLTIGDGVDMSVVIGDTRRIRMDSPIGLAAGFDKNGVAVGGLFDLGFSAVEIGSVTPLPQPGNAKPRSFRLIEDRGIINRFGFNSEGAEMVREHLQKYRREFGGRGYGLAMERSKVAEHPQVVAEEATTSTSDDNDSANKSESIEAAKKVNQLSHSLGASLAYSLGWAWSKLMIPQHRTGVLGVNLGKNKLSDDEVADYTQGIKELGPYADYLVINVSSPNTPGLRSLQQADRLHNLITSTQSARDQYAPHAPLFVKLAPDLTNEEMTEIAQVMMQTQIDGMIVSNTTNARPDFLLSKNKTEIGGLSGAPIKERSTECIRIMYQLTKGDIPIIGVGGVGSGRDAYEKMKAGASMIQVYSMMVYEGPGLISRIRKELAEIVEENGHKSVEEVVGLDCEEIYWTKREEMVKRKMSEVGAAGQTFVEL</sequence>
<dbReference type="InterPro" id="IPR005720">
    <property type="entry name" value="Dihydroorotate_DH_cat"/>
</dbReference>
<dbReference type="InterPro" id="IPR005719">
    <property type="entry name" value="Dihydroorotate_DH_2"/>
</dbReference>
<keyword evidence="11" id="KW-0999">Mitochondrion inner membrane</keyword>
<reference evidence="14 15" key="1">
    <citation type="submission" date="2024-10" db="EMBL/GenBank/DDBJ databases">
        <title>Updated reference genomes for cyclostephanoid diatoms.</title>
        <authorList>
            <person name="Roberts W.R."/>
            <person name="Alverson A.J."/>
        </authorList>
    </citation>
    <scope>NUCLEOTIDE SEQUENCE [LARGE SCALE GENOMIC DNA]</scope>
    <source>
        <strain evidence="14 15">AJA010-31</strain>
    </source>
</reference>
<accession>A0ABD3NQE9</accession>
<evidence type="ECO:0000256" key="6">
    <source>
        <dbReference type="ARBA" id="ARBA00022630"/>
    </source>
</evidence>
<keyword evidence="15" id="KW-1185">Reference proteome</keyword>
<keyword evidence="11" id="KW-0496">Mitochondrion</keyword>
<evidence type="ECO:0000256" key="5">
    <source>
        <dbReference type="ARBA" id="ARBA00017599"/>
    </source>
</evidence>
<evidence type="ECO:0000256" key="3">
    <source>
        <dbReference type="ARBA" id="ARBA00005359"/>
    </source>
</evidence>
<dbReference type="GO" id="GO:0106430">
    <property type="term" value="F:dihydroorotate dehydrogenase (quinone) activity"/>
    <property type="evidence" value="ECO:0007669"/>
    <property type="project" value="UniProtKB-EC"/>
</dbReference>
<dbReference type="Gene3D" id="3.20.20.70">
    <property type="entry name" value="Aldolase class I"/>
    <property type="match status" value="2"/>
</dbReference>
<dbReference type="PANTHER" id="PTHR48109">
    <property type="entry name" value="DIHYDROOROTATE DEHYDROGENASE (QUINONE), MITOCHONDRIAL-RELATED"/>
    <property type="match status" value="1"/>
</dbReference>
<proteinExistence type="inferred from homology"/>
<dbReference type="GO" id="GO:0005743">
    <property type="term" value="C:mitochondrial inner membrane"/>
    <property type="evidence" value="ECO:0007669"/>
    <property type="project" value="UniProtKB-SubCell"/>
</dbReference>
<dbReference type="PROSITE" id="PS00911">
    <property type="entry name" value="DHODEHASE_1"/>
    <property type="match status" value="1"/>
</dbReference>
<dbReference type="AlphaFoldDB" id="A0ABD3NQE9"/>
<evidence type="ECO:0000256" key="4">
    <source>
        <dbReference type="ARBA" id="ARBA00012791"/>
    </source>
</evidence>
<feature type="region of interest" description="Disordered" evidence="12">
    <location>
        <begin position="243"/>
        <end position="267"/>
    </location>
</feature>
<dbReference type="EC" id="1.3.5.2" evidence="4 11"/>
<dbReference type="InterPro" id="IPR013785">
    <property type="entry name" value="Aldolase_TIM"/>
</dbReference>
<dbReference type="Pfam" id="PF01180">
    <property type="entry name" value="DHO_dh"/>
    <property type="match status" value="1"/>
</dbReference>
<evidence type="ECO:0000256" key="8">
    <source>
        <dbReference type="ARBA" id="ARBA00023002"/>
    </source>
</evidence>
<evidence type="ECO:0000313" key="15">
    <source>
        <dbReference type="Proteomes" id="UP001530400"/>
    </source>
</evidence>
<evidence type="ECO:0000256" key="1">
    <source>
        <dbReference type="ARBA" id="ARBA00004370"/>
    </source>
</evidence>
<dbReference type="PANTHER" id="PTHR48109:SF4">
    <property type="entry name" value="DIHYDROOROTATE DEHYDROGENASE (QUINONE), MITOCHONDRIAL"/>
    <property type="match status" value="1"/>
</dbReference>
<dbReference type="EMBL" id="JALLPJ020001040">
    <property type="protein sequence ID" value="KAL3777509.1"/>
    <property type="molecule type" value="Genomic_DNA"/>
</dbReference>
<comment type="similarity">
    <text evidence="3 11">Belongs to the dihydroorotate dehydrogenase family. Type 2 subfamily.</text>
</comment>
<keyword evidence="9" id="KW-0472">Membrane</keyword>
<comment type="subcellular location">
    <subcellularLocation>
        <location evidence="1">Membrane</location>
    </subcellularLocation>
    <subcellularLocation>
        <location evidence="11">Mitochondrion inner membrane</location>
        <topology evidence="11">Single-pass membrane protein</topology>
    </subcellularLocation>
</comment>
<dbReference type="PROSITE" id="PS00912">
    <property type="entry name" value="DHODEHASE_2"/>
    <property type="match status" value="1"/>
</dbReference>